<feature type="compositionally biased region" description="Polar residues" evidence="7">
    <location>
        <begin position="1"/>
        <end position="12"/>
    </location>
</feature>
<dbReference type="GO" id="GO:0016538">
    <property type="term" value="F:cyclin-dependent protein serine/threonine kinase regulator activity"/>
    <property type="evidence" value="ECO:0007669"/>
    <property type="project" value="InterPro"/>
</dbReference>
<evidence type="ECO:0000256" key="4">
    <source>
        <dbReference type="ARBA" id="ARBA00023127"/>
    </source>
</evidence>
<feature type="domain" description="Cyclin C-terminal" evidence="9">
    <location>
        <begin position="267"/>
        <end position="383"/>
    </location>
</feature>
<evidence type="ECO:0000256" key="7">
    <source>
        <dbReference type="SAM" id="MobiDB-lite"/>
    </source>
</evidence>
<dbReference type="SMART" id="SM01332">
    <property type="entry name" value="Cyclin_C"/>
    <property type="match status" value="1"/>
</dbReference>
<comment type="similarity">
    <text evidence="2">Belongs to the cyclin family. Cyclin AB subfamily.</text>
</comment>
<dbReference type="PANTHER" id="PTHR10177">
    <property type="entry name" value="CYCLINS"/>
    <property type="match status" value="1"/>
</dbReference>
<dbReference type="InterPro" id="IPR036915">
    <property type="entry name" value="Cyclin-like_sf"/>
</dbReference>
<dbReference type="InterPro" id="IPR039361">
    <property type="entry name" value="Cyclin"/>
</dbReference>
<dbReference type="Pfam" id="PF00134">
    <property type="entry name" value="Cyclin_N"/>
    <property type="match status" value="1"/>
</dbReference>
<keyword evidence="3" id="KW-0132">Cell division</keyword>
<protein>
    <submittedName>
        <fullName evidence="10">Cyclin B</fullName>
    </submittedName>
</protein>
<accession>A0A4Y5WQL6</accession>
<dbReference type="SMART" id="SM00385">
    <property type="entry name" value="CYCLIN"/>
    <property type="match status" value="2"/>
</dbReference>
<evidence type="ECO:0000259" key="8">
    <source>
        <dbReference type="SMART" id="SM00385"/>
    </source>
</evidence>
<evidence type="ECO:0000256" key="3">
    <source>
        <dbReference type="ARBA" id="ARBA00022618"/>
    </source>
</evidence>
<evidence type="ECO:0000256" key="1">
    <source>
        <dbReference type="ARBA" id="ARBA00003222"/>
    </source>
</evidence>
<feature type="region of interest" description="Disordered" evidence="7">
    <location>
        <begin position="72"/>
        <end position="93"/>
    </location>
</feature>
<dbReference type="FunFam" id="1.10.472.10:FF:000198">
    <property type="entry name" value="G2/mitotic-specific cyclin-B1"/>
    <property type="match status" value="1"/>
</dbReference>
<dbReference type="Gene3D" id="1.10.472.10">
    <property type="entry name" value="Cyclin-like"/>
    <property type="match status" value="2"/>
</dbReference>
<dbReference type="GO" id="GO:0051301">
    <property type="term" value="P:cell division"/>
    <property type="evidence" value="ECO:0007669"/>
    <property type="project" value="UniProtKB-KW"/>
</dbReference>
<evidence type="ECO:0000256" key="2">
    <source>
        <dbReference type="ARBA" id="ARBA00006955"/>
    </source>
</evidence>
<feature type="compositionally biased region" description="Basic and acidic residues" evidence="7">
    <location>
        <begin position="78"/>
        <end position="92"/>
    </location>
</feature>
<reference evidence="10" key="1">
    <citation type="submission" date="2018-11" db="EMBL/GenBank/DDBJ databases">
        <authorList>
            <person name="Wu P."/>
            <person name="Liu X."/>
            <person name="Xiang D."/>
            <person name="Li K."/>
            <person name="Zhang T."/>
            <person name="Ye Y."/>
        </authorList>
    </citation>
    <scope>NUCLEOTIDE SEQUENCE</scope>
</reference>
<dbReference type="EMBL" id="MK188895">
    <property type="protein sequence ID" value="QDE09442.1"/>
    <property type="molecule type" value="mRNA"/>
</dbReference>
<keyword evidence="4 6" id="KW-0195">Cyclin</keyword>
<dbReference type="InterPro" id="IPR013763">
    <property type="entry name" value="Cyclin-like_dom"/>
</dbReference>
<evidence type="ECO:0000256" key="6">
    <source>
        <dbReference type="RuleBase" id="RU000383"/>
    </source>
</evidence>
<feature type="domain" description="Cyclin-like" evidence="8">
    <location>
        <begin position="173"/>
        <end position="258"/>
    </location>
</feature>
<feature type="region of interest" description="Disordered" evidence="7">
    <location>
        <begin position="1"/>
        <end position="23"/>
    </location>
</feature>
<dbReference type="InterPro" id="IPR046965">
    <property type="entry name" value="Cyclin_A/B-like"/>
</dbReference>
<dbReference type="AlphaFoldDB" id="A0A4Y5WQL6"/>
<dbReference type="CDD" id="cd20507">
    <property type="entry name" value="CYCLIN_CCNB1-like_rpt1"/>
    <property type="match status" value="1"/>
</dbReference>
<feature type="domain" description="Cyclin-like" evidence="8">
    <location>
        <begin position="271"/>
        <end position="352"/>
    </location>
</feature>
<sequence>MATRTSNLQTGILRNDENGPRKVSTKVLQGPILRRAALGDVGNRAVPFKGPTVPVKPDFLKQSLVSRAVAARQLSSQTRKETKENEKVKEPTENVENMDVQEAKVEELSIAFSSQLLNVEDIDSQDHGNPQLVSEYVNEIYKYLRELEDRCPVKNAYLEGQVINGKMRSILIDWLIQVHSRFTLLQETLFLTVSIIDRFLQVERTIPRNKLQLVGVTAMFIASKYEEMYCPEIGDFSYITDKAYTRTDIKRMGIQMLKKLQFSVSYPLPLHFLRRNSKAGSVDATQHTLAKYLMELYLLEYSMVHFKPSIIAAAALCLSLKLSDGSDWNNTLIYYSRYTEERLIPVMAKMASVVVKSYTMKQQAVRLKYKASKYMKISDIPQLKSKIIQTLAEKSSLT</sequence>
<evidence type="ECO:0000313" key="10">
    <source>
        <dbReference type="EMBL" id="QDE09442.1"/>
    </source>
</evidence>
<keyword evidence="5" id="KW-0131">Cell cycle</keyword>
<dbReference type="InterPro" id="IPR004367">
    <property type="entry name" value="Cyclin_C-dom"/>
</dbReference>
<name>A0A4Y5WQL6_9EUCA</name>
<dbReference type="CDD" id="cd20509">
    <property type="entry name" value="CYCLIN_CCNB1-like_rpt2"/>
    <property type="match status" value="1"/>
</dbReference>
<organism evidence="10">
    <name type="scientific">Palaemon modestus</name>
    <dbReference type="NCBI Taxonomy" id="345840"/>
    <lineage>
        <taxon>Eukaryota</taxon>
        <taxon>Metazoa</taxon>
        <taxon>Ecdysozoa</taxon>
        <taxon>Arthropoda</taxon>
        <taxon>Crustacea</taxon>
        <taxon>Multicrustacea</taxon>
        <taxon>Malacostraca</taxon>
        <taxon>Eumalacostraca</taxon>
        <taxon>Eucarida</taxon>
        <taxon>Decapoda</taxon>
        <taxon>Pleocyemata</taxon>
        <taxon>Caridea</taxon>
        <taxon>Palaemonoidea</taxon>
        <taxon>Palaemonidae</taxon>
        <taxon>Palaemon</taxon>
    </lineage>
</organism>
<dbReference type="GO" id="GO:0005829">
    <property type="term" value="C:cytosol"/>
    <property type="evidence" value="ECO:0007669"/>
    <property type="project" value="UniProtKB-ARBA"/>
</dbReference>
<evidence type="ECO:0000259" key="9">
    <source>
        <dbReference type="SMART" id="SM01332"/>
    </source>
</evidence>
<dbReference type="GO" id="GO:0044772">
    <property type="term" value="P:mitotic cell cycle phase transition"/>
    <property type="evidence" value="ECO:0007669"/>
    <property type="project" value="InterPro"/>
</dbReference>
<dbReference type="InterPro" id="IPR006671">
    <property type="entry name" value="Cyclin_N"/>
</dbReference>
<proteinExistence type="evidence at transcript level"/>
<dbReference type="SUPFAM" id="SSF47954">
    <property type="entry name" value="Cyclin-like"/>
    <property type="match status" value="2"/>
</dbReference>
<dbReference type="PIRSF" id="PIRSF001771">
    <property type="entry name" value="Cyclin_A_B_D_E"/>
    <property type="match status" value="1"/>
</dbReference>
<dbReference type="InterPro" id="IPR048258">
    <property type="entry name" value="Cyclins_cyclin-box"/>
</dbReference>
<dbReference type="PROSITE" id="PS00292">
    <property type="entry name" value="CYCLINS"/>
    <property type="match status" value="1"/>
</dbReference>
<comment type="function">
    <text evidence="1">Essential for the control of the cell cycle at the G2/M (mitosis) transition.</text>
</comment>
<dbReference type="Pfam" id="PF02984">
    <property type="entry name" value="Cyclin_C"/>
    <property type="match status" value="1"/>
</dbReference>
<evidence type="ECO:0000256" key="5">
    <source>
        <dbReference type="ARBA" id="ARBA00023306"/>
    </source>
</evidence>